<dbReference type="SUPFAM" id="SSF46785">
    <property type="entry name" value="Winged helix' DNA-binding domain"/>
    <property type="match status" value="1"/>
</dbReference>
<accession>A0ABW2QQ22</accession>
<dbReference type="Gene3D" id="1.10.10.10">
    <property type="entry name" value="Winged helix-like DNA-binding domain superfamily/Winged helix DNA-binding domain"/>
    <property type="match status" value="1"/>
</dbReference>
<protein>
    <submittedName>
        <fullName evidence="6">LysR family transcriptional regulator</fullName>
    </submittedName>
</protein>
<evidence type="ECO:0000313" key="7">
    <source>
        <dbReference type="Proteomes" id="UP001596501"/>
    </source>
</evidence>
<dbReference type="CDD" id="cd08422">
    <property type="entry name" value="PBP2_CrgA_like"/>
    <property type="match status" value="1"/>
</dbReference>
<dbReference type="PANTHER" id="PTHR30537:SF5">
    <property type="entry name" value="HTH-TYPE TRANSCRIPTIONAL ACTIVATOR TTDR-RELATED"/>
    <property type="match status" value="1"/>
</dbReference>
<proteinExistence type="inferred from homology"/>
<dbReference type="RefSeq" id="WP_382228013.1">
    <property type="nucleotide sequence ID" value="NZ_JBHTCA010000034.1"/>
</dbReference>
<dbReference type="InterPro" id="IPR036390">
    <property type="entry name" value="WH_DNA-bd_sf"/>
</dbReference>
<dbReference type="InterPro" id="IPR005119">
    <property type="entry name" value="LysR_subst-bd"/>
</dbReference>
<dbReference type="SUPFAM" id="SSF53850">
    <property type="entry name" value="Periplasmic binding protein-like II"/>
    <property type="match status" value="1"/>
</dbReference>
<name>A0ABW2QQ22_9BURK</name>
<evidence type="ECO:0000256" key="3">
    <source>
        <dbReference type="ARBA" id="ARBA00023125"/>
    </source>
</evidence>
<dbReference type="InterPro" id="IPR036388">
    <property type="entry name" value="WH-like_DNA-bd_sf"/>
</dbReference>
<keyword evidence="3" id="KW-0238">DNA-binding</keyword>
<evidence type="ECO:0000256" key="4">
    <source>
        <dbReference type="ARBA" id="ARBA00023163"/>
    </source>
</evidence>
<dbReference type="Gene3D" id="3.40.190.290">
    <property type="match status" value="1"/>
</dbReference>
<comment type="similarity">
    <text evidence="1">Belongs to the LysR transcriptional regulatory family.</text>
</comment>
<dbReference type="Proteomes" id="UP001596501">
    <property type="component" value="Unassembled WGS sequence"/>
</dbReference>
<evidence type="ECO:0000313" key="6">
    <source>
        <dbReference type="EMBL" id="MFC7411505.1"/>
    </source>
</evidence>
<reference evidence="7" key="1">
    <citation type="journal article" date="2019" name="Int. J. Syst. Evol. Microbiol.">
        <title>The Global Catalogue of Microorganisms (GCM) 10K type strain sequencing project: providing services to taxonomists for standard genome sequencing and annotation.</title>
        <authorList>
            <consortium name="The Broad Institute Genomics Platform"/>
            <consortium name="The Broad Institute Genome Sequencing Center for Infectious Disease"/>
            <person name="Wu L."/>
            <person name="Ma J."/>
        </authorList>
    </citation>
    <scope>NUCLEOTIDE SEQUENCE [LARGE SCALE GENOMIC DNA]</scope>
    <source>
        <strain evidence="7">CGMCC 1.12371</strain>
    </source>
</reference>
<gene>
    <name evidence="6" type="ORF">ACFQPB_21830</name>
</gene>
<feature type="domain" description="HTH lysR-type" evidence="5">
    <location>
        <begin position="1"/>
        <end position="59"/>
    </location>
</feature>
<dbReference type="Pfam" id="PF03466">
    <property type="entry name" value="LysR_substrate"/>
    <property type="match status" value="1"/>
</dbReference>
<evidence type="ECO:0000259" key="5">
    <source>
        <dbReference type="PROSITE" id="PS50931"/>
    </source>
</evidence>
<dbReference type="PANTHER" id="PTHR30537">
    <property type="entry name" value="HTH-TYPE TRANSCRIPTIONAL REGULATOR"/>
    <property type="match status" value="1"/>
</dbReference>
<evidence type="ECO:0000256" key="1">
    <source>
        <dbReference type="ARBA" id="ARBA00009437"/>
    </source>
</evidence>
<dbReference type="InterPro" id="IPR000847">
    <property type="entry name" value="LysR_HTH_N"/>
</dbReference>
<dbReference type="PRINTS" id="PR00039">
    <property type="entry name" value="HTHLYSR"/>
</dbReference>
<comment type="caution">
    <text evidence="6">The sequence shown here is derived from an EMBL/GenBank/DDBJ whole genome shotgun (WGS) entry which is preliminary data.</text>
</comment>
<sequence length="306" mass="33622">MENIQAMRLFVRVVDLGSFSKAAAELGMGQPAATKQVRRMETQLGARLLHRSTRGVTPTEIGLLYCEKCKLILHHVDEAASVAALLQTQVQGALRISTSVAFGRRVMAPLVMQFMRLNPGLQVDLSCDDRYVDLVEQGVDVAIRMGRLADSTLGSRHLGLNPWVVVASHDYLRQHGTPRTPKDLASHDALIYSTVQGDARWHFNGPQGRAASVAVRGRLRSNNLSMLLSAARAGFGVAALPRYVAQESIDSGALHTVLDAWHLPQQEVHAVYPSPKLVPAKVSQFIEWLQGQFGPDWWARPASPQK</sequence>
<keyword evidence="2" id="KW-0805">Transcription regulation</keyword>
<keyword evidence="4" id="KW-0804">Transcription</keyword>
<evidence type="ECO:0000256" key="2">
    <source>
        <dbReference type="ARBA" id="ARBA00023015"/>
    </source>
</evidence>
<dbReference type="PROSITE" id="PS50931">
    <property type="entry name" value="HTH_LYSR"/>
    <property type="match status" value="1"/>
</dbReference>
<dbReference type="EMBL" id="JBHTCA010000034">
    <property type="protein sequence ID" value="MFC7411505.1"/>
    <property type="molecule type" value="Genomic_DNA"/>
</dbReference>
<dbReference type="Pfam" id="PF00126">
    <property type="entry name" value="HTH_1"/>
    <property type="match status" value="1"/>
</dbReference>
<organism evidence="6 7">
    <name type="scientific">Hydrogenophaga atypica</name>
    <dbReference type="NCBI Taxonomy" id="249409"/>
    <lineage>
        <taxon>Bacteria</taxon>
        <taxon>Pseudomonadati</taxon>
        <taxon>Pseudomonadota</taxon>
        <taxon>Betaproteobacteria</taxon>
        <taxon>Burkholderiales</taxon>
        <taxon>Comamonadaceae</taxon>
        <taxon>Hydrogenophaga</taxon>
    </lineage>
</organism>
<dbReference type="InterPro" id="IPR058163">
    <property type="entry name" value="LysR-type_TF_proteobact-type"/>
</dbReference>
<keyword evidence="7" id="KW-1185">Reference proteome</keyword>